<dbReference type="Gene3D" id="3.90.550.10">
    <property type="entry name" value="Spore Coat Polysaccharide Biosynthesis Protein SpsA, Chain A"/>
    <property type="match status" value="1"/>
</dbReference>
<dbReference type="Pfam" id="PF00535">
    <property type="entry name" value="Glycos_transf_2"/>
    <property type="match status" value="1"/>
</dbReference>
<organism evidence="5 6">
    <name type="scientific">Candidatus Roizmanbacteria bacterium CG_4_8_14_3_um_filter_36_10</name>
    <dbReference type="NCBI Taxonomy" id="1974834"/>
    <lineage>
        <taxon>Bacteria</taxon>
        <taxon>Candidatus Roizmaniibacteriota</taxon>
    </lineage>
</organism>
<comment type="caution">
    <text evidence="5">The sequence shown here is derived from an EMBL/GenBank/DDBJ whole genome shotgun (WGS) entry which is preliminary data.</text>
</comment>
<evidence type="ECO:0000313" key="5">
    <source>
        <dbReference type="EMBL" id="PJC82336.1"/>
    </source>
</evidence>
<reference evidence="6" key="1">
    <citation type="submission" date="2017-09" db="EMBL/GenBank/DDBJ databases">
        <title>Depth-based differentiation of microbial function through sediment-hosted aquifers and enrichment of novel symbionts in the deep terrestrial subsurface.</title>
        <authorList>
            <person name="Probst A.J."/>
            <person name="Ladd B."/>
            <person name="Jarett J.K."/>
            <person name="Geller-Mcgrath D.E."/>
            <person name="Sieber C.M.K."/>
            <person name="Emerson J.B."/>
            <person name="Anantharaman K."/>
            <person name="Thomas B.C."/>
            <person name="Malmstrom R."/>
            <person name="Stieglmeier M."/>
            <person name="Klingl A."/>
            <person name="Woyke T."/>
            <person name="Ryan C.M."/>
            <person name="Banfield J.F."/>
        </authorList>
    </citation>
    <scope>NUCLEOTIDE SEQUENCE [LARGE SCALE GENOMIC DNA]</scope>
</reference>
<keyword evidence="2" id="KW-0328">Glycosyltransferase</keyword>
<dbReference type="SUPFAM" id="SSF53448">
    <property type="entry name" value="Nucleotide-diphospho-sugar transferases"/>
    <property type="match status" value="1"/>
</dbReference>
<evidence type="ECO:0000313" key="6">
    <source>
        <dbReference type="Proteomes" id="UP000229370"/>
    </source>
</evidence>
<proteinExistence type="inferred from homology"/>
<dbReference type="EMBL" id="PFQK01000001">
    <property type="protein sequence ID" value="PJC82336.1"/>
    <property type="molecule type" value="Genomic_DNA"/>
</dbReference>
<dbReference type="InterPro" id="IPR029044">
    <property type="entry name" value="Nucleotide-diphossugar_trans"/>
</dbReference>
<feature type="domain" description="Glycosyltransferase 2-like" evidence="4">
    <location>
        <begin position="6"/>
        <end position="110"/>
    </location>
</feature>
<dbReference type="PANTHER" id="PTHR43630">
    <property type="entry name" value="POLY-BETA-1,6-N-ACETYL-D-GLUCOSAMINE SYNTHASE"/>
    <property type="match status" value="1"/>
</dbReference>
<evidence type="ECO:0000256" key="3">
    <source>
        <dbReference type="ARBA" id="ARBA00022679"/>
    </source>
</evidence>
<sequence length="227" mass="26142">MKKTCSCIIPFYNEEKRIGAVLRQVVQVKNISEIIAVDGGSTDRGYDFVRENFPQIKLLKIEKCLGKTETVREGVKHASGDYVLLLDADLVGLKKQELEHVITNVIGHPEIDLVILKRTNTPFSSRIVRSDLVFSGERIMRKIDLDKILSLRLTKYQLEIATNKYMTKNKKRVYWFASSNENTPKVNKTGLISGLLGELKMKINVISYDPIGYWWQILFFCRKRVPF</sequence>
<gene>
    <name evidence="5" type="ORF">CO007_00025</name>
</gene>
<keyword evidence="3 5" id="KW-0808">Transferase</keyword>
<evidence type="ECO:0000256" key="2">
    <source>
        <dbReference type="ARBA" id="ARBA00022676"/>
    </source>
</evidence>
<dbReference type="AlphaFoldDB" id="A0A2M8GP63"/>
<evidence type="ECO:0000259" key="4">
    <source>
        <dbReference type="Pfam" id="PF00535"/>
    </source>
</evidence>
<dbReference type="PANTHER" id="PTHR43630:SF1">
    <property type="entry name" value="POLY-BETA-1,6-N-ACETYL-D-GLUCOSAMINE SYNTHASE"/>
    <property type="match status" value="1"/>
</dbReference>
<dbReference type="InterPro" id="IPR001173">
    <property type="entry name" value="Glyco_trans_2-like"/>
</dbReference>
<accession>A0A2M8GP63</accession>
<dbReference type="Proteomes" id="UP000229370">
    <property type="component" value="Unassembled WGS sequence"/>
</dbReference>
<protein>
    <submittedName>
        <fullName evidence="5">Glycosyl transferase</fullName>
    </submittedName>
</protein>
<name>A0A2M8GP63_9BACT</name>
<dbReference type="GO" id="GO:0016757">
    <property type="term" value="F:glycosyltransferase activity"/>
    <property type="evidence" value="ECO:0007669"/>
    <property type="project" value="UniProtKB-KW"/>
</dbReference>
<evidence type="ECO:0000256" key="1">
    <source>
        <dbReference type="ARBA" id="ARBA00006739"/>
    </source>
</evidence>
<comment type="similarity">
    <text evidence="1">Belongs to the glycosyltransferase 2 family.</text>
</comment>